<evidence type="ECO:0000313" key="1">
    <source>
        <dbReference type="EMBL" id="VDG74560.1"/>
    </source>
</evidence>
<accession>A0ABY6T0I7</accession>
<reference evidence="1 2" key="1">
    <citation type="submission" date="2018-11" db="EMBL/GenBank/DDBJ databases">
        <authorList>
            <consortium name="Pathogen Informatics"/>
        </authorList>
    </citation>
    <scope>NUCLEOTIDE SEQUENCE [LARGE SCALE GENOMIC DNA]</scope>
    <source>
        <strain evidence="1 2">NCTC10913</strain>
    </source>
</reference>
<dbReference type="EMBL" id="UYIN01000023">
    <property type="protein sequence ID" value="VDG74560.1"/>
    <property type="molecule type" value="Genomic_DNA"/>
</dbReference>
<sequence>MELKINKGKEYQFLEAWEKGIDDRNVIITSKSSGVSYRIDMLEKNNKLKYYNLVIDNWQPCPYIEPKEIFNTWYVTRIV</sequence>
<organism evidence="1 2">
    <name type="scientific">Clostridium carnis</name>
    <dbReference type="NCBI Taxonomy" id="1530"/>
    <lineage>
        <taxon>Bacteria</taxon>
        <taxon>Bacillati</taxon>
        <taxon>Bacillota</taxon>
        <taxon>Clostridia</taxon>
        <taxon>Eubacteriales</taxon>
        <taxon>Clostridiaceae</taxon>
        <taxon>Clostridium</taxon>
    </lineage>
</organism>
<keyword evidence="2" id="KW-1185">Reference proteome</keyword>
<gene>
    <name evidence="1" type="ORF">NCTC10913_04831</name>
</gene>
<evidence type="ECO:0000313" key="2">
    <source>
        <dbReference type="Proteomes" id="UP000277570"/>
    </source>
</evidence>
<name>A0ABY6T0I7_9CLOT</name>
<proteinExistence type="predicted"/>
<comment type="caution">
    <text evidence="1">The sequence shown here is derived from an EMBL/GenBank/DDBJ whole genome shotgun (WGS) entry which is preliminary data.</text>
</comment>
<dbReference type="RefSeq" id="WP_125150162.1">
    <property type="nucleotide sequence ID" value="NZ_UYIN01000023.1"/>
</dbReference>
<dbReference type="Proteomes" id="UP000277570">
    <property type="component" value="Unassembled WGS sequence"/>
</dbReference>
<protein>
    <submittedName>
        <fullName evidence="1">Uncharacterized protein</fullName>
    </submittedName>
</protein>